<dbReference type="Proteomes" id="UP000789901">
    <property type="component" value="Unassembled WGS sequence"/>
</dbReference>
<protein>
    <submittedName>
        <fullName evidence="2">5697_t:CDS:1</fullName>
    </submittedName>
</protein>
<accession>A0ABN7VSJ4</accession>
<name>A0ABN7VSJ4_GIGMA</name>
<sequence>MSRTLKYIENLENKLIPITSFDKSLWKRFITNIRAIIVSTLSYVINFSNLPKEIKDAFNKQVLIAMAAPPIKFHRDMDLTSDKYLVYLYEYQQASKRSELQKIHTDLTLKYSFTQKDLVKLQQEKVENEEEIKKLKIEINEIITARNQVESNLLLTIDELRKEKREKNEKIDDLNKKIEELNKKI</sequence>
<reference evidence="2 3" key="1">
    <citation type="submission" date="2021-06" db="EMBL/GenBank/DDBJ databases">
        <authorList>
            <person name="Kallberg Y."/>
            <person name="Tangrot J."/>
            <person name="Rosling A."/>
        </authorList>
    </citation>
    <scope>NUCLEOTIDE SEQUENCE [LARGE SCALE GENOMIC DNA]</scope>
    <source>
        <strain evidence="2 3">120-4 pot B 10/14</strain>
    </source>
</reference>
<keyword evidence="3" id="KW-1185">Reference proteome</keyword>
<comment type="caution">
    <text evidence="2">The sequence shown here is derived from an EMBL/GenBank/DDBJ whole genome shotgun (WGS) entry which is preliminary data.</text>
</comment>
<evidence type="ECO:0000313" key="2">
    <source>
        <dbReference type="EMBL" id="CAG8797080.1"/>
    </source>
</evidence>
<evidence type="ECO:0000256" key="1">
    <source>
        <dbReference type="SAM" id="Coils"/>
    </source>
</evidence>
<dbReference type="EMBL" id="CAJVQB010021446">
    <property type="protein sequence ID" value="CAG8797080.1"/>
    <property type="molecule type" value="Genomic_DNA"/>
</dbReference>
<gene>
    <name evidence="2" type="ORF">GMARGA_LOCUS22314</name>
</gene>
<organism evidence="2 3">
    <name type="scientific">Gigaspora margarita</name>
    <dbReference type="NCBI Taxonomy" id="4874"/>
    <lineage>
        <taxon>Eukaryota</taxon>
        <taxon>Fungi</taxon>
        <taxon>Fungi incertae sedis</taxon>
        <taxon>Mucoromycota</taxon>
        <taxon>Glomeromycotina</taxon>
        <taxon>Glomeromycetes</taxon>
        <taxon>Diversisporales</taxon>
        <taxon>Gigasporaceae</taxon>
        <taxon>Gigaspora</taxon>
    </lineage>
</organism>
<evidence type="ECO:0000313" key="3">
    <source>
        <dbReference type="Proteomes" id="UP000789901"/>
    </source>
</evidence>
<feature type="coiled-coil region" evidence="1">
    <location>
        <begin position="111"/>
        <end position="184"/>
    </location>
</feature>
<proteinExistence type="predicted"/>
<keyword evidence="1" id="KW-0175">Coiled coil</keyword>